<proteinExistence type="predicted"/>
<dbReference type="InterPro" id="IPR029523">
    <property type="entry name" value="INO80B/Ies2"/>
</dbReference>
<dbReference type="Pfam" id="PF04795">
    <property type="entry name" value="PAPA-1"/>
    <property type="match status" value="1"/>
</dbReference>
<protein>
    <recommendedName>
        <fullName evidence="3">INO80 complex subunit B-like conserved region domain-containing protein</fullName>
    </recommendedName>
</protein>
<dbReference type="SMART" id="SM01406">
    <property type="entry name" value="PAPA-1"/>
    <property type="match status" value="1"/>
</dbReference>
<sequence length="175" mass="20461">MEDQASDAGFGFEDDDEDDEGEVLNNNDLTRMTERQRSRYLDTSEDIELPEDIKPKAKSAELLALSNEPLKKKQFTEEEIQLRKLENARKRKNFNIKRLEMEKRDTLNKLLLKRADKVKNLQALEGQEYLDEDENSASKPNQRQLLKHKALFSWYSKTVTSDDGTRKNVSLYHIP</sequence>
<feature type="compositionally biased region" description="Basic and acidic residues" evidence="2">
    <location>
        <begin position="31"/>
        <end position="42"/>
    </location>
</feature>
<dbReference type="AlphaFoldDB" id="A0A1E4T7P2"/>
<evidence type="ECO:0000313" key="4">
    <source>
        <dbReference type="EMBL" id="ODV87678.1"/>
    </source>
</evidence>
<feature type="region of interest" description="Disordered" evidence="2">
    <location>
        <begin position="1"/>
        <end position="43"/>
    </location>
</feature>
<dbReference type="EMBL" id="KV453847">
    <property type="protein sequence ID" value="ODV87678.1"/>
    <property type="molecule type" value="Genomic_DNA"/>
</dbReference>
<evidence type="ECO:0000256" key="2">
    <source>
        <dbReference type="SAM" id="MobiDB-lite"/>
    </source>
</evidence>
<organism evidence="4 5">
    <name type="scientific">[Candida] arabinofermentans NRRL YB-2248</name>
    <dbReference type="NCBI Taxonomy" id="983967"/>
    <lineage>
        <taxon>Eukaryota</taxon>
        <taxon>Fungi</taxon>
        <taxon>Dikarya</taxon>
        <taxon>Ascomycota</taxon>
        <taxon>Saccharomycotina</taxon>
        <taxon>Pichiomycetes</taxon>
        <taxon>Pichiales</taxon>
        <taxon>Pichiaceae</taxon>
        <taxon>Ogataea</taxon>
        <taxon>Ogataea/Candida clade</taxon>
    </lineage>
</organism>
<dbReference type="STRING" id="983967.A0A1E4T7P2"/>
<dbReference type="OrthoDB" id="2021186at2759"/>
<dbReference type="PANTHER" id="PTHR21561:SF12">
    <property type="entry name" value="INO80 COMPLEX SUBUNIT B"/>
    <property type="match status" value="1"/>
</dbReference>
<feature type="domain" description="INO80 complex subunit B-like conserved region" evidence="3">
    <location>
        <begin position="79"/>
        <end position="165"/>
    </location>
</feature>
<dbReference type="GO" id="GO:0006338">
    <property type="term" value="P:chromatin remodeling"/>
    <property type="evidence" value="ECO:0007669"/>
    <property type="project" value="InterPro"/>
</dbReference>
<dbReference type="InterPro" id="IPR006880">
    <property type="entry name" value="INO80B_C"/>
</dbReference>
<dbReference type="Proteomes" id="UP000094801">
    <property type="component" value="Unassembled WGS sequence"/>
</dbReference>
<keyword evidence="1" id="KW-0175">Coiled coil</keyword>
<reference evidence="5" key="1">
    <citation type="submission" date="2016-04" db="EMBL/GenBank/DDBJ databases">
        <title>Comparative genomics of biotechnologically important yeasts.</title>
        <authorList>
            <consortium name="DOE Joint Genome Institute"/>
            <person name="Riley R."/>
            <person name="Haridas S."/>
            <person name="Wolfe K.H."/>
            <person name="Lopes M.R."/>
            <person name="Hittinger C.T."/>
            <person name="Goker M."/>
            <person name="Salamov A."/>
            <person name="Wisecaver J."/>
            <person name="Long T.M."/>
            <person name="Aerts A.L."/>
            <person name="Barry K."/>
            <person name="Choi C."/>
            <person name="Clum A."/>
            <person name="Coughlan A.Y."/>
            <person name="Deshpande S."/>
            <person name="Douglass A.P."/>
            <person name="Hanson S.J."/>
            <person name="Klenk H.-P."/>
            <person name="Labutti K."/>
            <person name="Lapidus A."/>
            <person name="Lindquist E."/>
            <person name="Lipzen A."/>
            <person name="Meier-Kolthoff J.P."/>
            <person name="Ohm R.A."/>
            <person name="Otillar R.P."/>
            <person name="Pangilinan J."/>
            <person name="Peng Y."/>
            <person name="Rokas A."/>
            <person name="Rosa C.A."/>
            <person name="Scheuner C."/>
            <person name="Sibirny A.A."/>
            <person name="Slot J.C."/>
            <person name="Stielow J.B."/>
            <person name="Sun H."/>
            <person name="Kurtzman C.P."/>
            <person name="Blackwell M."/>
            <person name="Grigoriev I.V."/>
            <person name="Jeffries T.W."/>
        </authorList>
    </citation>
    <scope>NUCLEOTIDE SEQUENCE [LARGE SCALE GENOMIC DNA]</scope>
    <source>
        <strain evidence="5">NRRL YB-2248</strain>
    </source>
</reference>
<evidence type="ECO:0000259" key="3">
    <source>
        <dbReference type="SMART" id="SM01406"/>
    </source>
</evidence>
<evidence type="ECO:0000256" key="1">
    <source>
        <dbReference type="SAM" id="Coils"/>
    </source>
</evidence>
<gene>
    <name evidence="4" type="ORF">CANARDRAFT_173603</name>
</gene>
<accession>A0A1E4T7P2</accession>
<evidence type="ECO:0000313" key="5">
    <source>
        <dbReference type="Proteomes" id="UP000094801"/>
    </source>
</evidence>
<dbReference type="GO" id="GO:0031011">
    <property type="term" value="C:Ino80 complex"/>
    <property type="evidence" value="ECO:0007669"/>
    <property type="project" value="InterPro"/>
</dbReference>
<feature type="coiled-coil region" evidence="1">
    <location>
        <begin position="82"/>
        <end position="127"/>
    </location>
</feature>
<dbReference type="PANTHER" id="PTHR21561">
    <property type="entry name" value="INO80 COMPLEX SUBUNIT B"/>
    <property type="match status" value="1"/>
</dbReference>
<feature type="compositionally biased region" description="Acidic residues" evidence="2">
    <location>
        <begin position="12"/>
        <end position="22"/>
    </location>
</feature>
<keyword evidence="5" id="KW-1185">Reference proteome</keyword>
<name>A0A1E4T7P2_9ASCO</name>